<dbReference type="AlphaFoldDB" id="A0A7H0KC35"/>
<sequence length="106" mass="10827">MKQGIIPNPAPQLIPCHPAAKPAPAPAPAPAPRPAPAPAPRPAPAPAPRPAPAPAPAPRPAAASKSYPNCRAVWNDLGRPIRRGEAGYGSHLDRDGDGVGCEKRPK</sequence>
<dbReference type="InterPro" id="IPR008613">
    <property type="entry name" value="Excalibur_Ca-bd_domain"/>
</dbReference>
<dbReference type="SMART" id="SM00894">
    <property type="entry name" value="Excalibur"/>
    <property type="match status" value="1"/>
</dbReference>
<feature type="compositionally biased region" description="Basic and acidic residues" evidence="1">
    <location>
        <begin position="91"/>
        <end position="106"/>
    </location>
</feature>
<reference evidence="3 4" key="1">
    <citation type="submission" date="2020-05" db="EMBL/GenBank/DDBJ databases">
        <title>Descriptions of Corynebacterium xxxx sp. nov., Corynebacterium yyyy sp. nov. and Corynebacterium zzzz sp. nov.</title>
        <authorList>
            <person name="Zhang G."/>
        </authorList>
    </citation>
    <scope>NUCLEOTIDE SEQUENCE [LARGE SCALE GENOMIC DNA]</scope>
    <source>
        <strain evidence="4">zg-913</strain>
    </source>
</reference>
<comment type="caution">
    <text evidence="3">The sequence shown here is derived from an EMBL/GenBank/DDBJ whole genome shotgun (WGS) entry which is preliminary data.</text>
</comment>
<accession>A0A7H0KC35</accession>
<protein>
    <submittedName>
        <fullName evidence="3">Excalibur calcium-binding domain-containing protein</fullName>
    </submittedName>
</protein>
<feature type="domain" description="Excalibur calcium-binding" evidence="2">
    <location>
        <begin position="66"/>
        <end position="102"/>
    </location>
</feature>
<dbReference type="Pfam" id="PF05901">
    <property type="entry name" value="Excalibur"/>
    <property type="match status" value="1"/>
</dbReference>
<evidence type="ECO:0000313" key="3">
    <source>
        <dbReference type="EMBL" id="MBA1836477.1"/>
    </source>
</evidence>
<evidence type="ECO:0000256" key="1">
    <source>
        <dbReference type="SAM" id="MobiDB-lite"/>
    </source>
</evidence>
<feature type="compositionally biased region" description="Pro residues" evidence="1">
    <location>
        <begin position="21"/>
        <end position="59"/>
    </location>
</feature>
<evidence type="ECO:0000313" key="4">
    <source>
        <dbReference type="Proteomes" id="UP000577408"/>
    </source>
</evidence>
<dbReference type="Proteomes" id="UP000577408">
    <property type="component" value="Unassembled WGS sequence"/>
</dbReference>
<keyword evidence="4" id="KW-1185">Reference proteome</keyword>
<organism evidence="3 4">
    <name type="scientific">Corynebacterium wankanglinii</name>
    <dbReference type="NCBI Taxonomy" id="2735136"/>
    <lineage>
        <taxon>Bacteria</taxon>
        <taxon>Bacillati</taxon>
        <taxon>Actinomycetota</taxon>
        <taxon>Actinomycetes</taxon>
        <taxon>Mycobacteriales</taxon>
        <taxon>Corynebacteriaceae</taxon>
        <taxon>Corynebacterium</taxon>
    </lineage>
</organism>
<name>A0A7H0KC35_9CORY</name>
<proteinExistence type="predicted"/>
<gene>
    <name evidence="3" type="ORF">HMA55_00860</name>
</gene>
<feature type="region of interest" description="Disordered" evidence="1">
    <location>
        <begin position="1"/>
        <end position="106"/>
    </location>
</feature>
<dbReference type="EMBL" id="JABFED010000001">
    <property type="protein sequence ID" value="MBA1836477.1"/>
    <property type="molecule type" value="Genomic_DNA"/>
</dbReference>
<evidence type="ECO:0000259" key="2">
    <source>
        <dbReference type="SMART" id="SM00894"/>
    </source>
</evidence>